<dbReference type="Proteomes" id="UP000286077">
    <property type="component" value="Unassembled WGS sequence"/>
</dbReference>
<evidence type="ECO:0000313" key="2">
    <source>
        <dbReference type="EMBL" id="RGW61936.1"/>
    </source>
</evidence>
<proteinExistence type="predicted"/>
<evidence type="ECO:0000313" key="1">
    <source>
        <dbReference type="EMBL" id="RGW37886.1"/>
    </source>
</evidence>
<accession>A0AA92TUL6</accession>
<protein>
    <submittedName>
        <fullName evidence="1">Uncharacterized protein</fullName>
    </submittedName>
</protein>
<organism evidence="1 3">
    <name type="scientific">Segatella copri</name>
    <dbReference type="NCBI Taxonomy" id="165179"/>
    <lineage>
        <taxon>Bacteria</taxon>
        <taxon>Pseudomonadati</taxon>
        <taxon>Bacteroidota</taxon>
        <taxon>Bacteroidia</taxon>
        <taxon>Bacteroidales</taxon>
        <taxon>Prevotellaceae</taxon>
        <taxon>Segatella</taxon>
    </lineage>
</organism>
<gene>
    <name evidence="2" type="ORF">DWV60_16655</name>
    <name evidence="1" type="ORF">DWV76_16905</name>
</gene>
<reference evidence="3 4" key="1">
    <citation type="submission" date="2018-08" db="EMBL/GenBank/DDBJ databases">
        <title>A genome reference for cultivated species of the human gut microbiota.</title>
        <authorList>
            <person name="Zou Y."/>
            <person name="Xue W."/>
            <person name="Luo G."/>
        </authorList>
    </citation>
    <scope>NUCLEOTIDE SEQUENCE [LARGE SCALE GENOMIC DNA]</scope>
    <source>
        <strain evidence="2 4">AF11-14</strain>
        <strain evidence="1 3">AF12-50</strain>
    </source>
</reference>
<comment type="caution">
    <text evidence="1">The sequence shown here is derived from an EMBL/GenBank/DDBJ whole genome shotgun (WGS) entry which is preliminary data.</text>
</comment>
<dbReference type="EMBL" id="QSAG01000092">
    <property type="protein sequence ID" value="RGW37886.1"/>
    <property type="molecule type" value="Genomic_DNA"/>
</dbReference>
<evidence type="ECO:0000313" key="4">
    <source>
        <dbReference type="Proteomes" id="UP000286077"/>
    </source>
</evidence>
<sequence>MISCRFLVNCLVVSRKKRNFGGKVERLIENRMEQTVFNPAQMKILQMMSYIKTPQELDNLENVLSQYFAKKVDEGIDELCDNGSITLDTIESWGNEHLRTSGK</sequence>
<evidence type="ECO:0000313" key="3">
    <source>
        <dbReference type="Proteomes" id="UP000283785"/>
    </source>
</evidence>
<dbReference type="EMBL" id="QSAQ01000118">
    <property type="protein sequence ID" value="RGW61936.1"/>
    <property type="molecule type" value="Genomic_DNA"/>
</dbReference>
<dbReference type="AlphaFoldDB" id="A0AA92TUL6"/>
<dbReference type="Proteomes" id="UP000283785">
    <property type="component" value="Unassembled WGS sequence"/>
</dbReference>
<name>A0AA92TUL6_9BACT</name>